<dbReference type="RefSeq" id="WP_326075226.1">
    <property type="nucleotide sequence ID" value="NZ_JARLKY010000090.1"/>
</dbReference>
<protein>
    <recommendedName>
        <fullName evidence="3">HTH LytTR-type domain-containing protein</fullName>
    </recommendedName>
</protein>
<comment type="caution">
    <text evidence="1">The sequence shown here is derived from an EMBL/GenBank/DDBJ whole genome shotgun (WGS) entry which is preliminary data.</text>
</comment>
<evidence type="ECO:0000313" key="1">
    <source>
        <dbReference type="EMBL" id="MEC0231258.1"/>
    </source>
</evidence>
<evidence type="ECO:0008006" key="3">
    <source>
        <dbReference type="Google" id="ProtNLM"/>
    </source>
</evidence>
<dbReference type="EMBL" id="JARLKY010000090">
    <property type="protein sequence ID" value="MEC0231258.1"/>
    <property type="molecule type" value="Genomic_DNA"/>
</dbReference>
<dbReference type="Proteomes" id="UP001338137">
    <property type="component" value="Unassembled WGS sequence"/>
</dbReference>
<gene>
    <name evidence="1" type="ORF">P4I72_29590</name>
</gene>
<evidence type="ECO:0000313" key="2">
    <source>
        <dbReference type="Proteomes" id="UP001338137"/>
    </source>
</evidence>
<keyword evidence="2" id="KW-1185">Reference proteome</keyword>
<organism evidence="1 2">
    <name type="scientific">Paenibacillus alba</name>
    <dbReference type="NCBI Taxonomy" id="1197127"/>
    <lineage>
        <taxon>Bacteria</taxon>
        <taxon>Bacillati</taxon>
        <taxon>Bacillota</taxon>
        <taxon>Bacilli</taxon>
        <taxon>Bacillales</taxon>
        <taxon>Paenibacillaceae</taxon>
        <taxon>Paenibacillus</taxon>
    </lineage>
</organism>
<accession>A0ABU6GAN3</accession>
<proteinExistence type="predicted"/>
<name>A0ABU6GAN3_9BACL</name>
<reference evidence="1 2" key="1">
    <citation type="submission" date="2023-03" db="EMBL/GenBank/DDBJ databases">
        <title>Bacillus Genome Sequencing.</title>
        <authorList>
            <person name="Dunlap C."/>
        </authorList>
    </citation>
    <scope>NUCLEOTIDE SEQUENCE [LARGE SCALE GENOMIC DNA]</scope>
    <source>
        <strain evidence="1 2">BD-533</strain>
    </source>
</reference>
<sequence>MYILGMKIGGIVGDASCYYYFNILDDCYKIEIHKKLRYPVYFTENGQYLPVMTLDSIITGLNQFGYDDFETMDVVNLINVKKIRRIIKYSYGNIAYFDNGDTGSVSGKMAEKYSHLVVED</sequence>